<dbReference type="eggNOG" id="COG0745">
    <property type="taxonomic scope" value="Bacteria"/>
</dbReference>
<accession>E8N2Y7</accession>
<dbReference type="EMBL" id="AP012029">
    <property type="protein sequence ID" value="BAJ65137.1"/>
    <property type="molecule type" value="Genomic_DNA"/>
</dbReference>
<feature type="modified residue" description="4-aspartylphosphate" evidence="3">
    <location>
        <position position="178"/>
    </location>
</feature>
<dbReference type="PANTHER" id="PTHR44591">
    <property type="entry name" value="STRESS RESPONSE REGULATOR PROTEIN 1"/>
    <property type="match status" value="1"/>
</dbReference>
<dbReference type="Gene3D" id="3.40.50.2300">
    <property type="match status" value="2"/>
</dbReference>
<proteinExistence type="predicted"/>
<feature type="domain" description="Response regulatory" evidence="4">
    <location>
        <begin position="5"/>
        <end position="121"/>
    </location>
</feature>
<dbReference type="PROSITE" id="PS50110">
    <property type="entry name" value="RESPONSE_REGULATORY"/>
    <property type="match status" value="2"/>
</dbReference>
<dbReference type="KEGG" id="atm:ANT_31110"/>
<keyword evidence="2" id="KW-0902">Two-component regulatory system</keyword>
<dbReference type="InterPro" id="IPR050595">
    <property type="entry name" value="Bact_response_regulator"/>
</dbReference>
<dbReference type="InterPro" id="IPR001789">
    <property type="entry name" value="Sig_transdc_resp-reg_receiver"/>
</dbReference>
<feature type="domain" description="Response regulatory" evidence="4">
    <location>
        <begin position="129"/>
        <end position="245"/>
    </location>
</feature>
<feature type="modified residue" description="4-aspartylphosphate" evidence="3">
    <location>
        <position position="56"/>
    </location>
</feature>
<organism evidence="5 6">
    <name type="scientific">Anaerolinea thermophila (strain DSM 14523 / JCM 11388 / NBRC 100420 / UNI-1)</name>
    <dbReference type="NCBI Taxonomy" id="926569"/>
    <lineage>
        <taxon>Bacteria</taxon>
        <taxon>Bacillati</taxon>
        <taxon>Chloroflexota</taxon>
        <taxon>Anaerolineae</taxon>
        <taxon>Anaerolineales</taxon>
        <taxon>Anaerolineaceae</taxon>
        <taxon>Anaerolinea</taxon>
    </lineage>
</organism>
<evidence type="ECO:0000256" key="2">
    <source>
        <dbReference type="ARBA" id="ARBA00023012"/>
    </source>
</evidence>
<name>E8N2Y7_ANATU</name>
<dbReference type="STRING" id="926569.ANT_31110"/>
<gene>
    <name evidence="5" type="ordered locus">ANT_31110</name>
</gene>
<dbReference type="HOGENOM" id="CLU_1127258_0_0_0"/>
<dbReference type="SMART" id="SM00448">
    <property type="entry name" value="REC"/>
    <property type="match status" value="2"/>
</dbReference>
<evidence type="ECO:0000256" key="1">
    <source>
        <dbReference type="ARBA" id="ARBA00022553"/>
    </source>
</evidence>
<dbReference type="AlphaFoldDB" id="E8N2Y7"/>
<dbReference type="InterPro" id="IPR058245">
    <property type="entry name" value="NreC/VraR/RcsB-like_REC"/>
</dbReference>
<dbReference type="InterPro" id="IPR011006">
    <property type="entry name" value="CheY-like_superfamily"/>
</dbReference>
<evidence type="ECO:0000259" key="4">
    <source>
        <dbReference type="PROSITE" id="PS50110"/>
    </source>
</evidence>
<dbReference type="Pfam" id="PF00072">
    <property type="entry name" value="Response_reg"/>
    <property type="match status" value="2"/>
</dbReference>
<protein>
    <submittedName>
        <fullName evidence="5">Response regulator receiver protein</fullName>
    </submittedName>
</protein>
<dbReference type="GO" id="GO:0000160">
    <property type="term" value="P:phosphorelay signal transduction system"/>
    <property type="evidence" value="ECO:0007669"/>
    <property type="project" value="UniProtKB-KW"/>
</dbReference>
<dbReference type="RefSeq" id="WP_013561478.1">
    <property type="nucleotide sequence ID" value="NC_014960.1"/>
</dbReference>
<dbReference type="eggNOG" id="COG2197">
    <property type="taxonomic scope" value="Bacteria"/>
</dbReference>
<sequence>MSAYRVLLVDDSPQFLQSASSLLRSIHGVELVGTAGTLAEAVKQAERLAPDLILLDLILPDGNGIEAARQIRQNNPQASIVILSIYDMNDYREAADAVGVLDFIPKQELSETLILSWLNRSPKEKVRRRILVVDDSPTIRRMIITALKPLEADFEEASNGLEALEKMTLMSFDLVTLDINMPDMHGMEVLQFIRKVDRLKDLPVIMLTTRGDEESLQEAMSLGANRYLTKPFSPSSLLRTVEELWK</sequence>
<dbReference type="SUPFAM" id="SSF52172">
    <property type="entry name" value="CheY-like"/>
    <property type="match status" value="2"/>
</dbReference>
<dbReference type="InParanoid" id="E8N2Y7"/>
<evidence type="ECO:0000313" key="5">
    <source>
        <dbReference type="EMBL" id="BAJ65137.1"/>
    </source>
</evidence>
<dbReference type="Proteomes" id="UP000008922">
    <property type="component" value="Chromosome"/>
</dbReference>
<evidence type="ECO:0000256" key="3">
    <source>
        <dbReference type="PROSITE-ProRule" id="PRU00169"/>
    </source>
</evidence>
<keyword evidence="6" id="KW-1185">Reference proteome</keyword>
<dbReference type="OrthoDB" id="9813903at2"/>
<dbReference type="CDD" id="cd17535">
    <property type="entry name" value="REC_NarL-like"/>
    <property type="match status" value="1"/>
</dbReference>
<evidence type="ECO:0000313" key="6">
    <source>
        <dbReference type="Proteomes" id="UP000008922"/>
    </source>
</evidence>
<reference evidence="5 6" key="1">
    <citation type="submission" date="2010-12" db="EMBL/GenBank/DDBJ databases">
        <title>Whole genome sequence of Anaerolinea thermophila UNI-1.</title>
        <authorList>
            <person name="Narita-Yamada S."/>
            <person name="Kishi E."/>
            <person name="Watanabe Y."/>
            <person name="Takasaki K."/>
            <person name="Ankai A."/>
            <person name="Oguchi A."/>
            <person name="Fukui S."/>
            <person name="Takahashi M."/>
            <person name="Yashiro I."/>
            <person name="Hosoyama A."/>
            <person name="Sekiguchi Y."/>
            <person name="Hanada S."/>
            <person name="Fujita N."/>
        </authorList>
    </citation>
    <scope>NUCLEOTIDE SEQUENCE [LARGE SCALE GENOMIC DNA]</scope>
    <source>
        <strain evidence="6">DSM 14523 / JCM 11388 / NBRC 100420 / UNI-1</strain>
    </source>
</reference>
<dbReference type="PANTHER" id="PTHR44591:SF14">
    <property type="entry name" value="PROTEIN PILG"/>
    <property type="match status" value="1"/>
</dbReference>
<keyword evidence="1 3" id="KW-0597">Phosphoprotein</keyword>